<dbReference type="EMBL" id="ML179067">
    <property type="protein sequence ID" value="THV03444.1"/>
    <property type="molecule type" value="Genomic_DNA"/>
</dbReference>
<dbReference type="AlphaFoldDB" id="A0A4S8MMG5"/>
<name>A0A4S8MMG5_DENBC</name>
<dbReference type="PANTHER" id="PTHR48105">
    <property type="entry name" value="THIOREDOXIN REDUCTASE 1-RELATED-RELATED"/>
    <property type="match status" value="1"/>
</dbReference>
<proteinExistence type="inferred from homology"/>
<evidence type="ECO:0000313" key="5">
    <source>
        <dbReference type="Proteomes" id="UP000297245"/>
    </source>
</evidence>
<dbReference type="GO" id="GO:0097237">
    <property type="term" value="P:cellular response to toxic substance"/>
    <property type="evidence" value="ECO:0007669"/>
    <property type="project" value="UniProtKB-ARBA"/>
</dbReference>
<protein>
    <recommendedName>
        <fullName evidence="6">FAD/NAD(P)-binding domain-containing protein</fullName>
    </recommendedName>
</protein>
<dbReference type="OrthoDB" id="371245at2759"/>
<evidence type="ECO:0000256" key="3">
    <source>
        <dbReference type="ARBA" id="ARBA00023002"/>
    </source>
</evidence>
<gene>
    <name evidence="4" type="ORF">K435DRAFT_791788</name>
</gene>
<comment type="similarity">
    <text evidence="1">Belongs to the class-II pyridine nucleotide-disulfide oxidoreductase family.</text>
</comment>
<accession>A0A4S8MMG5</accession>
<reference evidence="4 5" key="1">
    <citation type="journal article" date="2019" name="Nat. Ecol. Evol.">
        <title>Megaphylogeny resolves global patterns of mushroom evolution.</title>
        <authorList>
            <person name="Varga T."/>
            <person name="Krizsan K."/>
            <person name="Foldi C."/>
            <person name="Dima B."/>
            <person name="Sanchez-Garcia M."/>
            <person name="Sanchez-Ramirez S."/>
            <person name="Szollosi G.J."/>
            <person name="Szarkandi J.G."/>
            <person name="Papp V."/>
            <person name="Albert L."/>
            <person name="Andreopoulos W."/>
            <person name="Angelini C."/>
            <person name="Antonin V."/>
            <person name="Barry K.W."/>
            <person name="Bougher N.L."/>
            <person name="Buchanan P."/>
            <person name="Buyck B."/>
            <person name="Bense V."/>
            <person name="Catcheside P."/>
            <person name="Chovatia M."/>
            <person name="Cooper J."/>
            <person name="Damon W."/>
            <person name="Desjardin D."/>
            <person name="Finy P."/>
            <person name="Geml J."/>
            <person name="Haridas S."/>
            <person name="Hughes K."/>
            <person name="Justo A."/>
            <person name="Karasinski D."/>
            <person name="Kautmanova I."/>
            <person name="Kiss B."/>
            <person name="Kocsube S."/>
            <person name="Kotiranta H."/>
            <person name="LaButti K.M."/>
            <person name="Lechner B.E."/>
            <person name="Liimatainen K."/>
            <person name="Lipzen A."/>
            <person name="Lukacs Z."/>
            <person name="Mihaltcheva S."/>
            <person name="Morgado L.N."/>
            <person name="Niskanen T."/>
            <person name="Noordeloos M.E."/>
            <person name="Ohm R.A."/>
            <person name="Ortiz-Santana B."/>
            <person name="Ovrebo C."/>
            <person name="Racz N."/>
            <person name="Riley R."/>
            <person name="Savchenko A."/>
            <person name="Shiryaev A."/>
            <person name="Soop K."/>
            <person name="Spirin V."/>
            <person name="Szebenyi C."/>
            <person name="Tomsovsky M."/>
            <person name="Tulloss R.E."/>
            <person name="Uehling J."/>
            <person name="Grigoriev I.V."/>
            <person name="Vagvolgyi C."/>
            <person name="Papp T."/>
            <person name="Martin F.M."/>
            <person name="Miettinen O."/>
            <person name="Hibbett D.S."/>
            <person name="Nagy L.G."/>
        </authorList>
    </citation>
    <scope>NUCLEOTIDE SEQUENCE [LARGE SCALE GENOMIC DNA]</scope>
    <source>
        <strain evidence="4 5">CBS 962.96</strain>
    </source>
</reference>
<dbReference type="Proteomes" id="UP000297245">
    <property type="component" value="Unassembled WGS sequence"/>
</dbReference>
<evidence type="ECO:0000256" key="2">
    <source>
        <dbReference type="ARBA" id="ARBA00022630"/>
    </source>
</evidence>
<keyword evidence="5" id="KW-1185">Reference proteome</keyword>
<evidence type="ECO:0000313" key="4">
    <source>
        <dbReference type="EMBL" id="THV03444.1"/>
    </source>
</evidence>
<evidence type="ECO:0000256" key="1">
    <source>
        <dbReference type="ARBA" id="ARBA00009333"/>
    </source>
</evidence>
<sequence length="279" mass="29740">MSPLSNKQVDESSKVHSQAVIIRSQPAIYLAQANLNSVLFEGFMGNGFAAGGQRTATVNVKKFPGFPTRIFGPDEFRKRSLRFGQEDEEPETADTLIVATGATSSVKRLELKGEEAYWQSRISACAVRDGAIPIFRNKPLAVIGGCDSVAEEATCSVPDGSHSFSHPAHICSVGCVAISNPSPHSSSTLLPLTLLPTTTILWDTVAIQCQCDGELLKNPRIRNAETGSEKDLAVNGLLYAIDKAITSTGNGCMAALEAERLIAEKELMGESRESGGKGD</sequence>
<dbReference type="GO" id="GO:0016491">
    <property type="term" value="F:oxidoreductase activity"/>
    <property type="evidence" value="ECO:0007669"/>
    <property type="project" value="UniProtKB-KW"/>
</dbReference>
<dbReference type="InterPro" id="IPR036188">
    <property type="entry name" value="FAD/NAD-bd_sf"/>
</dbReference>
<keyword evidence="3" id="KW-0560">Oxidoreductase</keyword>
<keyword evidence="2" id="KW-0285">Flavoprotein</keyword>
<dbReference type="Gene3D" id="3.50.50.60">
    <property type="entry name" value="FAD/NAD(P)-binding domain"/>
    <property type="match status" value="3"/>
</dbReference>
<dbReference type="SUPFAM" id="SSF51905">
    <property type="entry name" value="FAD/NAD(P)-binding domain"/>
    <property type="match status" value="1"/>
</dbReference>
<evidence type="ECO:0008006" key="6">
    <source>
        <dbReference type="Google" id="ProtNLM"/>
    </source>
</evidence>
<organism evidence="4 5">
    <name type="scientific">Dendrothele bispora (strain CBS 962.96)</name>
    <dbReference type="NCBI Taxonomy" id="1314807"/>
    <lineage>
        <taxon>Eukaryota</taxon>
        <taxon>Fungi</taxon>
        <taxon>Dikarya</taxon>
        <taxon>Basidiomycota</taxon>
        <taxon>Agaricomycotina</taxon>
        <taxon>Agaricomycetes</taxon>
        <taxon>Agaricomycetidae</taxon>
        <taxon>Agaricales</taxon>
        <taxon>Agaricales incertae sedis</taxon>
        <taxon>Dendrothele</taxon>
    </lineage>
</organism>
<dbReference type="InterPro" id="IPR050097">
    <property type="entry name" value="Ferredoxin-NADP_redctase_2"/>
</dbReference>